<keyword evidence="4" id="KW-0808">Transferase</keyword>
<dbReference type="InterPro" id="IPR051131">
    <property type="entry name" value="NEK_Ser/Thr_kinase_NIMA"/>
</dbReference>
<dbReference type="PROSITE" id="PS00108">
    <property type="entry name" value="PROTEIN_KINASE_ST"/>
    <property type="match status" value="1"/>
</dbReference>
<sequence length="536" mass="61598">MDLTLDKQTTTALCQSGFTPGSVLMKRYCIHRKLGSGSFATTYLVTDSRDSESQKVIKRIPCNNVKADATLPSATEAKLLGSLSHPFIVRYLGSFLENEDFCIITEYCEGGDLHDHLHQLKDKGLALSEGHVVEWFIQLLLGVNYLHERLVMHRDLKTKNIFLKNGTLKIGDFGVSRVLVSSDLATTVTGTASYMSPEIFTRDGYNSKSDIWSLGCILHELCTFRRAFDCSSWIKLVTMIVNDPCPNLPSRYSAELNDILQRMLSKDPELRPSAKDILNFPYVIDRAKVIAEWLQEVLNHDNRVSVNEDAARIAAAMQEKLHLDSLRAIRMVQEMAPRQRRRIRQEDHPETYMRKIKRAVERVYQENHQKLDDDKKYEINKVNVCREEEDSEEEETNTGSVFTISLPLSEQQSNTLSAYQSCLRRFLDSDTETPGIQDTISPASEEGTLTDCNEEEIAFLKQNCIRLLGEEGFLEVYHYLKQLYNQQDMGTLDREEETLCEPQVIKLYPHHCYKVQQLLFLEERMEMDGNSYFSWL</sequence>
<evidence type="ECO:0000259" key="10">
    <source>
        <dbReference type="PROSITE" id="PS50011"/>
    </source>
</evidence>
<dbReference type="EC" id="2.7.11.1" evidence="2"/>
<comment type="caution">
    <text evidence="11">The sequence shown here is derived from an EMBL/GenBank/DDBJ whole genome shotgun (WGS) entry which is preliminary data.</text>
</comment>
<evidence type="ECO:0000256" key="2">
    <source>
        <dbReference type="ARBA" id="ARBA00012513"/>
    </source>
</evidence>
<dbReference type="SMART" id="SM00220">
    <property type="entry name" value="S_TKc"/>
    <property type="match status" value="1"/>
</dbReference>
<dbReference type="Proteomes" id="UP001181693">
    <property type="component" value="Unassembled WGS sequence"/>
</dbReference>
<evidence type="ECO:0000256" key="4">
    <source>
        <dbReference type="ARBA" id="ARBA00022679"/>
    </source>
</evidence>
<evidence type="ECO:0000256" key="5">
    <source>
        <dbReference type="ARBA" id="ARBA00022741"/>
    </source>
</evidence>
<evidence type="ECO:0000256" key="7">
    <source>
        <dbReference type="ARBA" id="ARBA00022840"/>
    </source>
</evidence>
<comment type="similarity">
    <text evidence="1">Belongs to the protein kinase superfamily. NEK Ser/Thr protein kinase family. NIMA subfamily.</text>
</comment>
<dbReference type="EMBL" id="DYDO01000010">
    <property type="protein sequence ID" value="DBA16917.1"/>
    <property type="molecule type" value="Genomic_DNA"/>
</dbReference>
<protein>
    <recommendedName>
        <fullName evidence="2">non-specific serine/threonine protein kinase</fullName>
        <ecNumber evidence="2">2.7.11.1</ecNumber>
    </recommendedName>
</protein>
<gene>
    <name evidence="11" type="ORF">GDO54_002444</name>
</gene>
<keyword evidence="6" id="KW-0418">Kinase</keyword>
<evidence type="ECO:0000256" key="6">
    <source>
        <dbReference type="ARBA" id="ARBA00022777"/>
    </source>
</evidence>
<evidence type="ECO:0000313" key="12">
    <source>
        <dbReference type="Proteomes" id="UP001181693"/>
    </source>
</evidence>
<organism evidence="11 12">
    <name type="scientific">Pyxicephalus adspersus</name>
    <name type="common">African bullfrog</name>
    <dbReference type="NCBI Taxonomy" id="30357"/>
    <lineage>
        <taxon>Eukaryota</taxon>
        <taxon>Metazoa</taxon>
        <taxon>Chordata</taxon>
        <taxon>Craniata</taxon>
        <taxon>Vertebrata</taxon>
        <taxon>Euteleostomi</taxon>
        <taxon>Amphibia</taxon>
        <taxon>Batrachia</taxon>
        <taxon>Anura</taxon>
        <taxon>Neobatrachia</taxon>
        <taxon>Ranoidea</taxon>
        <taxon>Pyxicephalidae</taxon>
        <taxon>Pyxicephalinae</taxon>
        <taxon>Pyxicephalus</taxon>
    </lineage>
</organism>
<dbReference type="AlphaFoldDB" id="A0AAV2ZSM8"/>
<evidence type="ECO:0000256" key="8">
    <source>
        <dbReference type="ARBA" id="ARBA00047899"/>
    </source>
</evidence>
<comment type="catalytic activity">
    <reaction evidence="9">
        <text>L-seryl-[protein] + ATP = O-phospho-L-seryl-[protein] + ADP + H(+)</text>
        <dbReference type="Rhea" id="RHEA:17989"/>
        <dbReference type="Rhea" id="RHEA-COMP:9863"/>
        <dbReference type="Rhea" id="RHEA-COMP:11604"/>
        <dbReference type="ChEBI" id="CHEBI:15378"/>
        <dbReference type="ChEBI" id="CHEBI:29999"/>
        <dbReference type="ChEBI" id="CHEBI:30616"/>
        <dbReference type="ChEBI" id="CHEBI:83421"/>
        <dbReference type="ChEBI" id="CHEBI:456216"/>
        <dbReference type="EC" id="2.7.11.1"/>
    </reaction>
</comment>
<dbReference type="SUPFAM" id="SSF56112">
    <property type="entry name" value="Protein kinase-like (PK-like)"/>
    <property type="match status" value="1"/>
</dbReference>
<dbReference type="GO" id="GO:0005524">
    <property type="term" value="F:ATP binding"/>
    <property type="evidence" value="ECO:0007669"/>
    <property type="project" value="UniProtKB-KW"/>
</dbReference>
<feature type="domain" description="Protein kinase" evidence="10">
    <location>
        <begin position="28"/>
        <end position="283"/>
    </location>
</feature>
<evidence type="ECO:0000313" key="11">
    <source>
        <dbReference type="EMBL" id="DBA16917.1"/>
    </source>
</evidence>
<evidence type="ECO:0000256" key="9">
    <source>
        <dbReference type="ARBA" id="ARBA00048679"/>
    </source>
</evidence>
<reference evidence="11" key="1">
    <citation type="thesis" date="2020" institute="ProQuest LLC" country="789 East Eisenhower Parkway, Ann Arbor, MI, USA">
        <title>Comparative Genomics and Chromosome Evolution.</title>
        <authorList>
            <person name="Mudd A.B."/>
        </authorList>
    </citation>
    <scope>NUCLEOTIDE SEQUENCE</scope>
    <source>
        <strain evidence="11">1538</strain>
        <tissue evidence="11">Blood</tissue>
    </source>
</reference>
<accession>A0AAV2ZSM8</accession>
<dbReference type="Gene3D" id="1.10.510.10">
    <property type="entry name" value="Transferase(Phosphotransferase) domain 1"/>
    <property type="match status" value="1"/>
</dbReference>
<dbReference type="PRINTS" id="PR00109">
    <property type="entry name" value="TYRKINASE"/>
</dbReference>
<dbReference type="GO" id="GO:0004674">
    <property type="term" value="F:protein serine/threonine kinase activity"/>
    <property type="evidence" value="ECO:0007669"/>
    <property type="project" value="UniProtKB-KW"/>
</dbReference>
<dbReference type="PANTHER" id="PTHR44899">
    <property type="entry name" value="CAMK FAMILY PROTEIN KINASE"/>
    <property type="match status" value="1"/>
</dbReference>
<keyword evidence="3" id="KW-0723">Serine/threonine-protein kinase</keyword>
<dbReference type="PROSITE" id="PS50011">
    <property type="entry name" value="PROTEIN_KINASE_DOM"/>
    <property type="match status" value="1"/>
</dbReference>
<dbReference type="CDD" id="cd08215">
    <property type="entry name" value="STKc_Nek"/>
    <property type="match status" value="1"/>
</dbReference>
<dbReference type="InterPro" id="IPR001245">
    <property type="entry name" value="Ser-Thr/Tyr_kinase_cat_dom"/>
</dbReference>
<keyword evidence="12" id="KW-1185">Reference proteome</keyword>
<keyword evidence="5" id="KW-0547">Nucleotide-binding</keyword>
<dbReference type="InterPro" id="IPR000719">
    <property type="entry name" value="Prot_kinase_dom"/>
</dbReference>
<evidence type="ECO:0000256" key="1">
    <source>
        <dbReference type="ARBA" id="ARBA00010886"/>
    </source>
</evidence>
<evidence type="ECO:0000256" key="3">
    <source>
        <dbReference type="ARBA" id="ARBA00022527"/>
    </source>
</evidence>
<comment type="catalytic activity">
    <reaction evidence="8">
        <text>L-threonyl-[protein] + ATP = O-phospho-L-threonyl-[protein] + ADP + H(+)</text>
        <dbReference type="Rhea" id="RHEA:46608"/>
        <dbReference type="Rhea" id="RHEA-COMP:11060"/>
        <dbReference type="Rhea" id="RHEA-COMP:11605"/>
        <dbReference type="ChEBI" id="CHEBI:15378"/>
        <dbReference type="ChEBI" id="CHEBI:30013"/>
        <dbReference type="ChEBI" id="CHEBI:30616"/>
        <dbReference type="ChEBI" id="CHEBI:61977"/>
        <dbReference type="ChEBI" id="CHEBI:456216"/>
        <dbReference type="EC" id="2.7.11.1"/>
    </reaction>
</comment>
<keyword evidence="7" id="KW-0067">ATP-binding</keyword>
<dbReference type="Pfam" id="PF00069">
    <property type="entry name" value="Pkinase"/>
    <property type="match status" value="1"/>
</dbReference>
<name>A0AAV2ZSM8_PYXAD</name>
<dbReference type="PANTHER" id="PTHR44899:SF9">
    <property type="entry name" value="SERINE_THREONINE-PROTEIN KINASE NEK11"/>
    <property type="match status" value="1"/>
</dbReference>
<proteinExistence type="inferred from homology"/>
<dbReference type="InterPro" id="IPR008271">
    <property type="entry name" value="Ser/Thr_kinase_AS"/>
</dbReference>
<dbReference type="InterPro" id="IPR011009">
    <property type="entry name" value="Kinase-like_dom_sf"/>
</dbReference>